<keyword evidence="3" id="KW-1185">Reference proteome</keyword>
<dbReference type="Proteomes" id="UP001214441">
    <property type="component" value="Unassembled WGS sequence"/>
</dbReference>
<feature type="region of interest" description="Disordered" evidence="1">
    <location>
        <begin position="51"/>
        <end position="200"/>
    </location>
</feature>
<gene>
    <name evidence="2" type="ORF">NMN56_012515</name>
</gene>
<proteinExistence type="predicted"/>
<feature type="compositionally biased region" description="Basic and acidic residues" evidence="1">
    <location>
        <begin position="113"/>
        <end position="123"/>
    </location>
</feature>
<sequence length="245" mass="24896">MKLPHSDGRSATVADAVGRCVRGRRSWLAALALALAGAGILAALMTGSPVPAAAAPAAAQPSPPPASPVPVPPTPSAPEPSAPQPSQPSIGQKNPCENTDPQAQQSPTCQQKQKTEARLKHCTPDSGPGASPSPSGSPADGAQTAAAPSLSSCVDSIHGLHDAQGHQASGQEGMEGKVEGFKEGQKQRHTEPEQGIAAMCRATNDALAPYPEGVYHFDPRWKHCAGKQATGQGQDQGQGGGQQNP</sequence>
<accession>A0ABT6ZVB0</accession>
<feature type="region of interest" description="Disordered" evidence="1">
    <location>
        <begin position="225"/>
        <end position="245"/>
    </location>
</feature>
<organism evidence="2 3">
    <name type="scientific">Streptomyces iconiensis</name>
    <dbReference type="NCBI Taxonomy" id="1384038"/>
    <lineage>
        <taxon>Bacteria</taxon>
        <taxon>Bacillati</taxon>
        <taxon>Actinomycetota</taxon>
        <taxon>Actinomycetes</taxon>
        <taxon>Kitasatosporales</taxon>
        <taxon>Streptomycetaceae</taxon>
        <taxon>Streptomyces</taxon>
    </lineage>
</organism>
<feature type="compositionally biased region" description="Basic and acidic residues" evidence="1">
    <location>
        <begin position="174"/>
        <end position="192"/>
    </location>
</feature>
<feature type="compositionally biased region" description="Pro residues" evidence="1">
    <location>
        <begin position="61"/>
        <end position="86"/>
    </location>
</feature>
<feature type="compositionally biased region" description="Polar residues" evidence="1">
    <location>
        <begin position="90"/>
        <end position="112"/>
    </location>
</feature>
<evidence type="ECO:0000313" key="3">
    <source>
        <dbReference type="Proteomes" id="UP001214441"/>
    </source>
</evidence>
<dbReference type="InterPro" id="IPR006311">
    <property type="entry name" value="TAT_signal"/>
</dbReference>
<evidence type="ECO:0000256" key="1">
    <source>
        <dbReference type="SAM" id="MobiDB-lite"/>
    </source>
</evidence>
<feature type="compositionally biased region" description="Low complexity" evidence="1">
    <location>
        <begin position="51"/>
        <end position="60"/>
    </location>
</feature>
<dbReference type="PROSITE" id="PS51318">
    <property type="entry name" value="TAT"/>
    <property type="match status" value="1"/>
</dbReference>
<dbReference type="RefSeq" id="WP_274040116.1">
    <property type="nucleotide sequence ID" value="NZ_JANCPR020000010.1"/>
</dbReference>
<feature type="compositionally biased region" description="Gly residues" evidence="1">
    <location>
        <begin position="234"/>
        <end position="245"/>
    </location>
</feature>
<reference evidence="2 3" key="1">
    <citation type="submission" date="2023-05" db="EMBL/GenBank/DDBJ databases">
        <title>Streptantibioticus silvisoli sp. nov., acidotolerant actinomycetes 1 from pine litter.</title>
        <authorList>
            <person name="Swiecimska M."/>
            <person name="Golinska P."/>
            <person name="Sangal V."/>
            <person name="Wachnowicz B."/>
            <person name="Goodfellow M."/>
        </authorList>
    </citation>
    <scope>NUCLEOTIDE SEQUENCE [LARGE SCALE GENOMIC DNA]</scope>
    <source>
        <strain evidence="2 3">DSM 42109</strain>
    </source>
</reference>
<dbReference type="EMBL" id="JANCPR020000010">
    <property type="protein sequence ID" value="MDJ1132762.1"/>
    <property type="molecule type" value="Genomic_DNA"/>
</dbReference>
<name>A0ABT6ZVB0_9ACTN</name>
<feature type="compositionally biased region" description="Low complexity" evidence="1">
    <location>
        <begin position="124"/>
        <end position="142"/>
    </location>
</feature>
<protein>
    <submittedName>
        <fullName evidence="2">Uncharacterized protein</fullName>
    </submittedName>
</protein>
<evidence type="ECO:0000313" key="2">
    <source>
        <dbReference type="EMBL" id="MDJ1132762.1"/>
    </source>
</evidence>
<comment type="caution">
    <text evidence="2">The sequence shown here is derived from an EMBL/GenBank/DDBJ whole genome shotgun (WGS) entry which is preliminary data.</text>
</comment>